<dbReference type="PANTHER" id="PTHR12775:SF0">
    <property type="entry name" value="REPLICATION TERMINATION FACTOR 2"/>
    <property type="match status" value="1"/>
</dbReference>
<dbReference type="InterPro" id="IPR027799">
    <property type="entry name" value="Rtf2_RING-finger"/>
</dbReference>
<dbReference type="KEGG" id="mde:101901347"/>
<feature type="compositionally biased region" description="Basic and acidic residues" evidence="4">
    <location>
        <begin position="211"/>
        <end position="222"/>
    </location>
</feature>
<dbReference type="RefSeq" id="XP_005177772.2">
    <property type="nucleotide sequence ID" value="XM_005177715.4"/>
</dbReference>
<dbReference type="Pfam" id="PF04641">
    <property type="entry name" value="Rtf2"/>
    <property type="match status" value="1"/>
</dbReference>
<dbReference type="AlphaFoldDB" id="A0A1I8MYU2"/>
<dbReference type="VEuPathDB" id="VectorBase:MDOMA2_021140"/>
<dbReference type="PANTHER" id="PTHR12775">
    <property type="entry name" value="PROTEIN C20ORF43 HOMOLOG"/>
    <property type="match status" value="1"/>
</dbReference>
<feature type="compositionally biased region" description="Polar residues" evidence="4">
    <location>
        <begin position="223"/>
        <end position="240"/>
    </location>
</feature>
<dbReference type="STRING" id="7370.A0A1I8MYU2"/>
<dbReference type="EnsemblMetazoa" id="MDOA009794-RA">
    <property type="protein sequence ID" value="MDOA009794-PA"/>
    <property type="gene ID" value="MDOA009794"/>
</dbReference>
<dbReference type="GO" id="GO:0005634">
    <property type="term" value="C:nucleus"/>
    <property type="evidence" value="ECO:0007669"/>
    <property type="project" value="TreeGrafter"/>
</dbReference>
<proteinExistence type="inferred from homology"/>
<evidence type="ECO:0000256" key="1">
    <source>
        <dbReference type="ARBA" id="ARBA00009885"/>
    </source>
</evidence>
<dbReference type="VEuPathDB" id="VectorBase:MDOA009794"/>
<reference evidence="5" key="1">
    <citation type="submission" date="2020-05" db="UniProtKB">
        <authorList>
            <consortium name="EnsemblMetazoa"/>
        </authorList>
    </citation>
    <scope>IDENTIFICATION</scope>
    <source>
        <strain evidence="5">Aabys</strain>
    </source>
</reference>
<name>A0A1I8MYU2_MUSDO</name>
<dbReference type="InterPro" id="IPR006735">
    <property type="entry name" value="Rtf2"/>
</dbReference>
<accession>A0A1I8MYU2</accession>
<evidence type="ECO:0000256" key="2">
    <source>
        <dbReference type="ARBA" id="ARBA00015157"/>
    </source>
</evidence>
<feature type="compositionally biased region" description="Basic residues" evidence="4">
    <location>
        <begin position="189"/>
        <end position="198"/>
    </location>
</feature>
<dbReference type="CDD" id="cd16653">
    <property type="entry name" value="RING-like_Rtf2"/>
    <property type="match status" value="1"/>
</dbReference>
<evidence type="ECO:0000313" key="5">
    <source>
        <dbReference type="EnsemblMetazoa" id="MDOA009794-PA"/>
    </source>
</evidence>
<feature type="compositionally biased region" description="Basic and acidic residues" evidence="4">
    <location>
        <begin position="265"/>
        <end position="275"/>
    </location>
</feature>
<dbReference type="eggNOG" id="KOG3113">
    <property type="taxonomic scope" value="Eukaryota"/>
</dbReference>
<feature type="region of interest" description="Disordered" evidence="4">
    <location>
        <begin position="189"/>
        <end position="275"/>
    </location>
</feature>
<dbReference type="OrthoDB" id="247013at2759"/>
<gene>
    <name evidence="5" type="primary">101901347</name>
</gene>
<sequence>MGCDGGTIPRRDELVRLKKKPVQKDKDSEREFRWRHCAITQQRLQEPIVMCGLGRLYSKQNVIERLLEKETMPDVAKHIKNLKDIKQLNLTPNPAYTETEKSEGLLDTSHAPYICKLTGLEMSGKFRFIGMWSCGCVMSERALKEIKGSSAGACPVCQQQFGVEDVIVLNGNDDDLELMQAKMEMRLAKKKASKKDKKEKKDKSNANNVSEEDKVKEEKTDDLPSTSKAASSATNGTKPVSNGVKPKLVANPKRLGAASDAMQDPELKRLKTDYSVAKDPKASDVFKSLFTSHKSEQEQNRAHWVTYNPFYN</sequence>
<comment type="similarity">
    <text evidence="1">Belongs to the rtf2 family.</text>
</comment>
<protein>
    <recommendedName>
        <fullName evidence="2">Replication termination factor 2</fullName>
    </recommendedName>
    <alternativeName>
        <fullName evidence="3">Replication termination factor 2 domain-containing protein 1</fullName>
    </alternativeName>
</protein>
<evidence type="ECO:0000256" key="3">
    <source>
        <dbReference type="ARBA" id="ARBA00030367"/>
    </source>
</evidence>
<evidence type="ECO:0000256" key="4">
    <source>
        <dbReference type="SAM" id="MobiDB-lite"/>
    </source>
</evidence>
<organism evidence="5">
    <name type="scientific">Musca domestica</name>
    <name type="common">House fly</name>
    <dbReference type="NCBI Taxonomy" id="7370"/>
    <lineage>
        <taxon>Eukaryota</taxon>
        <taxon>Metazoa</taxon>
        <taxon>Ecdysozoa</taxon>
        <taxon>Arthropoda</taxon>
        <taxon>Hexapoda</taxon>
        <taxon>Insecta</taxon>
        <taxon>Pterygota</taxon>
        <taxon>Neoptera</taxon>
        <taxon>Endopterygota</taxon>
        <taxon>Diptera</taxon>
        <taxon>Brachycera</taxon>
        <taxon>Muscomorpha</taxon>
        <taxon>Muscoidea</taxon>
        <taxon>Muscidae</taxon>
        <taxon>Musca</taxon>
    </lineage>
</organism>
<dbReference type="GO" id="GO:0006274">
    <property type="term" value="P:DNA replication termination"/>
    <property type="evidence" value="ECO:0007669"/>
    <property type="project" value="TreeGrafter"/>
</dbReference>